<dbReference type="EMBL" id="MU266509">
    <property type="protein sequence ID" value="KAH7921850.1"/>
    <property type="molecule type" value="Genomic_DNA"/>
</dbReference>
<dbReference type="Proteomes" id="UP000790709">
    <property type="component" value="Unassembled WGS sequence"/>
</dbReference>
<name>A0ACB8B859_9AGAM</name>
<protein>
    <submittedName>
        <fullName evidence="1">Uncharacterized protein</fullName>
    </submittedName>
</protein>
<evidence type="ECO:0000313" key="1">
    <source>
        <dbReference type="EMBL" id="KAH7921850.1"/>
    </source>
</evidence>
<reference evidence="1" key="1">
    <citation type="journal article" date="2021" name="New Phytol.">
        <title>Evolutionary innovations through gain and loss of genes in the ectomycorrhizal Boletales.</title>
        <authorList>
            <person name="Wu G."/>
            <person name="Miyauchi S."/>
            <person name="Morin E."/>
            <person name="Kuo A."/>
            <person name="Drula E."/>
            <person name="Varga T."/>
            <person name="Kohler A."/>
            <person name="Feng B."/>
            <person name="Cao Y."/>
            <person name="Lipzen A."/>
            <person name="Daum C."/>
            <person name="Hundley H."/>
            <person name="Pangilinan J."/>
            <person name="Johnson J."/>
            <person name="Barry K."/>
            <person name="LaButti K."/>
            <person name="Ng V."/>
            <person name="Ahrendt S."/>
            <person name="Min B."/>
            <person name="Choi I.G."/>
            <person name="Park H."/>
            <person name="Plett J.M."/>
            <person name="Magnuson J."/>
            <person name="Spatafora J.W."/>
            <person name="Nagy L.G."/>
            <person name="Henrissat B."/>
            <person name="Grigoriev I.V."/>
            <person name="Yang Z.L."/>
            <person name="Xu J."/>
            <person name="Martin F.M."/>
        </authorList>
    </citation>
    <scope>NUCLEOTIDE SEQUENCE</scope>
    <source>
        <strain evidence="1">KUC20120723A-06</strain>
    </source>
</reference>
<proteinExistence type="predicted"/>
<organism evidence="1 2">
    <name type="scientific">Leucogyrophana mollusca</name>
    <dbReference type="NCBI Taxonomy" id="85980"/>
    <lineage>
        <taxon>Eukaryota</taxon>
        <taxon>Fungi</taxon>
        <taxon>Dikarya</taxon>
        <taxon>Basidiomycota</taxon>
        <taxon>Agaricomycotina</taxon>
        <taxon>Agaricomycetes</taxon>
        <taxon>Agaricomycetidae</taxon>
        <taxon>Boletales</taxon>
        <taxon>Boletales incertae sedis</taxon>
        <taxon>Leucogyrophana</taxon>
    </lineage>
</organism>
<accession>A0ACB8B859</accession>
<sequence>MPQWLTSTMAQSLAPPSPKAPPAQMEDIVHSETGPLTRLLATHEGSPLATVPRIKRRHSSTPSPSPSPKPRPSGRPRQSPRIPSSPIPQGPSAYAFAANDENDAAWSTLPCHKKSQAALNGPRKPVVKQSGRFRLPLPGLQRRADNETGKTSKEKKPDATGSDIRRRVVTYLPPPMLTAPEADSDIFRDDNAVDVLEAHTPTPSGTRTPSPSKSLIYDVDTLVALPDSDSVTLFDGEDATLGLDLTELTARYPVTRKLMKEVRPGHSSSLFLCCIGPRVSVPSS</sequence>
<evidence type="ECO:0000313" key="2">
    <source>
        <dbReference type="Proteomes" id="UP000790709"/>
    </source>
</evidence>
<gene>
    <name evidence="1" type="ORF">BV22DRAFT_701221</name>
</gene>
<comment type="caution">
    <text evidence="1">The sequence shown here is derived from an EMBL/GenBank/DDBJ whole genome shotgun (WGS) entry which is preliminary data.</text>
</comment>
<keyword evidence="2" id="KW-1185">Reference proteome</keyword>